<comment type="caution">
    <text evidence="13">The sequence shown here is derived from an EMBL/GenBank/DDBJ whole genome shotgun (WGS) entry which is preliminary data.</text>
</comment>
<dbReference type="GO" id="GO:0006813">
    <property type="term" value="P:potassium ion transport"/>
    <property type="evidence" value="ECO:0007669"/>
    <property type="project" value="InterPro"/>
</dbReference>
<evidence type="ECO:0000256" key="1">
    <source>
        <dbReference type="ARBA" id="ARBA00004651"/>
    </source>
</evidence>
<dbReference type="Proteomes" id="UP000322997">
    <property type="component" value="Unassembled WGS sequence"/>
</dbReference>
<evidence type="ECO:0000256" key="6">
    <source>
        <dbReference type="ARBA" id="ARBA00022989"/>
    </source>
</evidence>
<evidence type="ECO:0000256" key="3">
    <source>
        <dbReference type="ARBA" id="ARBA00022449"/>
    </source>
</evidence>
<dbReference type="PANTHER" id="PTHR32507:SF0">
    <property type="entry name" value="NA(+)_H(+) ANTIPORTER 2-RELATED"/>
    <property type="match status" value="1"/>
</dbReference>
<evidence type="ECO:0000313" key="13">
    <source>
        <dbReference type="EMBL" id="TYS50657.1"/>
    </source>
</evidence>
<evidence type="ECO:0000256" key="9">
    <source>
        <dbReference type="SAM" id="MobiDB-lite"/>
    </source>
</evidence>
<dbReference type="Gene3D" id="3.40.50.720">
    <property type="entry name" value="NAD(P)-binding Rossmann-like Domain"/>
    <property type="match status" value="1"/>
</dbReference>
<evidence type="ECO:0000256" key="2">
    <source>
        <dbReference type="ARBA" id="ARBA00022448"/>
    </source>
</evidence>
<dbReference type="Gene3D" id="1.20.1530.20">
    <property type="match status" value="1"/>
</dbReference>
<dbReference type="Pfam" id="PF02254">
    <property type="entry name" value="TrkA_N"/>
    <property type="match status" value="1"/>
</dbReference>
<feature type="transmembrane region" description="Helical" evidence="10">
    <location>
        <begin position="6"/>
        <end position="23"/>
    </location>
</feature>
<dbReference type="GO" id="GO:0005886">
    <property type="term" value="C:plasma membrane"/>
    <property type="evidence" value="ECO:0007669"/>
    <property type="project" value="UniProtKB-SubCell"/>
</dbReference>
<dbReference type="AlphaFoldDB" id="A0A5D4RHA1"/>
<feature type="transmembrane region" description="Helical" evidence="10">
    <location>
        <begin position="59"/>
        <end position="76"/>
    </location>
</feature>
<keyword evidence="6 10" id="KW-1133">Transmembrane helix</keyword>
<dbReference type="InterPro" id="IPR036291">
    <property type="entry name" value="NAD(P)-bd_dom_sf"/>
</dbReference>
<name>A0A5D4RHA1_9BACI</name>
<evidence type="ECO:0000256" key="10">
    <source>
        <dbReference type="SAM" id="Phobius"/>
    </source>
</evidence>
<keyword evidence="5 10" id="KW-0812">Transmembrane</keyword>
<reference evidence="13 14" key="1">
    <citation type="submission" date="2019-08" db="EMBL/GenBank/DDBJ databases">
        <title>Bacillus genomes from the desert of Cuatro Cienegas, Coahuila.</title>
        <authorList>
            <person name="Olmedo-Alvarez G."/>
        </authorList>
    </citation>
    <scope>NUCLEOTIDE SEQUENCE [LARGE SCALE GENOMIC DNA]</scope>
    <source>
        <strain evidence="13 14">CH108_3D</strain>
    </source>
</reference>
<feature type="transmembrane region" description="Helical" evidence="10">
    <location>
        <begin position="274"/>
        <end position="294"/>
    </location>
</feature>
<feature type="transmembrane region" description="Helical" evidence="10">
    <location>
        <begin position="113"/>
        <end position="134"/>
    </location>
</feature>
<organism evidence="13 14">
    <name type="scientific">Rossellomorea marisflavi</name>
    <dbReference type="NCBI Taxonomy" id="189381"/>
    <lineage>
        <taxon>Bacteria</taxon>
        <taxon>Bacillati</taxon>
        <taxon>Bacillota</taxon>
        <taxon>Bacilli</taxon>
        <taxon>Bacillales</taxon>
        <taxon>Bacillaceae</taxon>
        <taxon>Rossellomorea</taxon>
    </lineage>
</organism>
<gene>
    <name evidence="13" type="ORF">FZC83_19620</name>
</gene>
<feature type="transmembrane region" description="Helical" evidence="10">
    <location>
        <begin position="182"/>
        <end position="203"/>
    </location>
</feature>
<keyword evidence="3" id="KW-0050">Antiport</keyword>
<feature type="domain" description="RCK N-terminal" evidence="12">
    <location>
        <begin position="402"/>
        <end position="484"/>
    </location>
</feature>
<dbReference type="InterPro" id="IPR006153">
    <property type="entry name" value="Cation/H_exchanger_TM"/>
</dbReference>
<keyword evidence="7" id="KW-0406">Ion transport</keyword>
<feature type="transmembrane region" description="Helical" evidence="10">
    <location>
        <begin position="88"/>
        <end position="107"/>
    </location>
</feature>
<evidence type="ECO:0000256" key="7">
    <source>
        <dbReference type="ARBA" id="ARBA00023065"/>
    </source>
</evidence>
<evidence type="ECO:0000256" key="4">
    <source>
        <dbReference type="ARBA" id="ARBA00022475"/>
    </source>
</evidence>
<evidence type="ECO:0000313" key="14">
    <source>
        <dbReference type="Proteomes" id="UP000322997"/>
    </source>
</evidence>
<dbReference type="EMBL" id="VTEQ01000007">
    <property type="protein sequence ID" value="TYS50657.1"/>
    <property type="molecule type" value="Genomic_DNA"/>
</dbReference>
<protein>
    <submittedName>
        <fullName evidence="13">Sodium:proton antiporter</fullName>
    </submittedName>
</protein>
<dbReference type="Pfam" id="PF00999">
    <property type="entry name" value="Na_H_Exchanger"/>
    <property type="match status" value="1"/>
</dbReference>
<dbReference type="PANTHER" id="PTHR32507">
    <property type="entry name" value="NA(+)/H(+) ANTIPORTER 1"/>
    <property type="match status" value="1"/>
</dbReference>
<dbReference type="SUPFAM" id="SSF51735">
    <property type="entry name" value="NAD(P)-binding Rossmann-fold domains"/>
    <property type="match status" value="1"/>
</dbReference>
<dbReference type="InterPro" id="IPR003148">
    <property type="entry name" value="RCK_N"/>
</dbReference>
<evidence type="ECO:0000259" key="12">
    <source>
        <dbReference type="Pfam" id="PF02254"/>
    </source>
</evidence>
<feature type="transmembrane region" description="Helical" evidence="10">
    <location>
        <begin position="155"/>
        <end position="176"/>
    </location>
</feature>
<keyword evidence="4" id="KW-1003">Cell membrane</keyword>
<feature type="transmembrane region" description="Helical" evidence="10">
    <location>
        <begin position="30"/>
        <end position="47"/>
    </location>
</feature>
<feature type="domain" description="Cation/H+ exchanger transmembrane" evidence="11">
    <location>
        <begin position="22"/>
        <end position="390"/>
    </location>
</feature>
<dbReference type="InterPro" id="IPR038770">
    <property type="entry name" value="Na+/solute_symporter_sf"/>
</dbReference>
<dbReference type="GO" id="GO:1902600">
    <property type="term" value="P:proton transmembrane transport"/>
    <property type="evidence" value="ECO:0007669"/>
    <property type="project" value="InterPro"/>
</dbReference>
<keyword evidence="8 10" id="KW-0472">Membrane</keyword>
<dbReference type="GO" id="GO:0015297">
    <property type="term" value="F:antiporter activity"/>
    <property type="evidence" value="ECO:0007669"/>
    <property type="project" value="UniProtKB-KW"/>
</dbReference>
<keyword evidence="2" id="KW-0813">Transport</keyword>
<evidence type="ECO:0000256" key="8">
    <source>
        <dbReference type="ARBA" id="ARBA00023136"/>
    </source>
</evidence>
<evidence type="ECO:0000259" key="11">
    <source>
        <dbReference type="Pfam" id="PF00999"/>
    </source>
</evidence>
<feature type="region of interest" description="Disordered" evidence="9">
    <location>
        <begin position="600"/>
        <end position="625"/>
    </location>
</feature>
<feature type="transmembrane region" description="Helical" evidence="10">
    <location>
        <begin position="332"/>
        <end position="351"/>
    </location>
</feature>
<comment type="subcellular location">
    <subcellularLocation>
        <location evidence="1">Cell membrane</location>
        <topology evidence="1">Multi-pass membrane protein</topology>
    </subcellularLocation>
</comment>
<accession>A0A5D4RHA1</accession>
<proteinExistence type="predicted"/>
<feature type="transmembrane region" description="Helical" evidence="10">
    <location>
        <begin position="363"/>
        <end position="383"/>
    </location>
</feature>
<feature type="transmembrane region" description="Helical" evidence="10">
    <location>
        <begin position="300"/>
        <end position="320"/>
    </location>
</feature>
<sequence>MESILFNLMLVGFLGIASQWAAWRFKLPAIVVMSIVGLLAGPILGLINPEEVFGELYEPLISMAVAIILFEGSLNLDFREVRGLGKPVFRIVTIGAFLAWILGSLGAHYVAGLSWAVAFVIGGLFIVTGPTVILPLLRQSKLKPRPAAILKWEGIIVDPFGALLAVFAFEIINFLISEDATILKLVSFFAASLFAIVLGWALGRFTGFLFEKGHVPEFLKSPVVFALVLAGFSVSDQITHETGLLAVTAMGMTLANMHIASISDMRHFKENISVLLTSTIFVMLTASLTVDTLLEIFDWQIIGFVLLMLFIVRPLSIWLSTIGTDLSKREKILVGWIAPRGIVALTVSSYFASVLLDKGFKDASILTSLTFALVFATVCAHGFSIKWLASKLKLANDEHPGVILVGGSAFSTEFAKALRELKIPTLIADSSWQRLYSARKAGLPFYSGEILSEKTEYRLDMTPYDYMIAATELDSYNALVCTSFISEFGRNNLYQLNLRNQSGEDLEEMVHTIGGNIVFQDGPTWEELNKRVECGDVFRKTTVTEKYPFKSYMEDIEEGTILLLIQKPTGKVEFFRNEASPRVEEGDIVVSLTTRKKEMNKINERIAENKEAERNKEKESEKPSR</sequence>
<evidence type="ECO:0000256" key="5">
    <source>
        <dbReference type="ARBA" id="ARBA00022692"/>
    </source>
</evidence>